<dbReference type="InterPro" id="IPR051598">
    <property type="entry name" value="TSUP/Inactive_protease-like"/>
</dbReference>
<feature type="transmembrane region" description="Helical" evidence="6">
    <location>
        <begin position="94"/>
        <end position="116"/>
    </location>
</feature>
<dbReference type="AlphaFoldDB" id="A0A0C5VQH5"/>
<sequence length="327" mass="35757">MTTPIETPAGSYLYKSRDIARQILSHPIIWLYGILFPYFHFTIFTWETGFRTLISEYGIFLLLGLIGALVANSTGAGGGVVFIPFFAAMGIMPVQAIATSMAIQSCGMTAGALSWLHALHRQYRHDDNMLITLKQLILVSGLATVCGMLIGQYLITQPVFEMALVFRLFSITFGIVLIVFTLLTRKRSASQQTPLKDNVHQRLTQVSQSLTVTETVLLVLTSLAGGMVTAWISVGVGEFVALLLFFLRFPTSVAVAIGVFTSSIAVLTGVIQHLSPHLNISLEIVLFAGQSALIGGFLARYITQYLGGNRLKLFFSAWIILTGILME</sequence>
<feature type="transmembrane region" description="Helical" evidence="6">
    <location>
        <begin position="162"/>
        <end position="183"/>
    </location>
</feature>
<keyword evidence="3 6" id="KW-0812">Transmembrane</keyword>
<feature type="transmembrane region" description="Helical" evidence="6">
    <location>
        <begin position="203"/>
        <end position="224"/>
    </location>
</feature>
<dbReference type="Proteomes" id="UP000032266">
    <property type="component" value="Chromosome"/>
</dbReference>
<evidence type="ECO:0000256" key="4">
    <source>
        <dbReference type="ARBA" id="ARBA00022989"/>
    </source>
</evidence>
<comment type="subcellular location">
    <subcellularLocation>
        <location evidence="6">Cell membrane</location>
        <topology evidence="6">Multi-pass membrane protein</topology>
    </subcellularLocation>
    <subcellularLocation>
        <location evidence="1">Membrane</location>
        <topology evidence="1">Multi-pass membrane protein</topology>
    </subcellularLocation>
</comment>
<keyword evidence="8" id="KW-1185">Reference proteome</keyword>
<keyword evidence="6" id="KW-1003">Cell membrane</keyword>
<dbReference type="GO" id="GO:0005886">
    <property type="term" value="C:plasma membrane"/>
    <property type="evidence" value="ECO:0007669"/>
    <property type="project" value="UniProtKB-SubCell"/>
</dbReference>
<evidence type="ECO:0000313" key="7">
    <source>
        <dbReference type="EMBL" id="AJQ96827.1"/>
    </source>
</evidence>
<gene>
    <name evidence="7" type="ORF">YC6258_04795</name>
</gene>
<feature type="transmembrane region" description="Helical" evidence="6">
    <location>
        <begin position="254"/>
        <end position="274"/>
    </location>
</feature>
<keyword evidence="5 6" id="KW-0472">Membrane</keyword>
<reference evidence="7 8" key="1">
    <citation type="submission" date="2014-01" db="EMBL/GenBank/DDBJ databases">
        <title>Full genme sequencing of cellulolytic bacterium Gynuella sunshinyii YC6258T gen. nov., sp. nov.</title>
        <authorList>
            <person name="Khan H."/>
            <person name="Chung E.J."/>
            <person name="Chung Y.R."/>
        </authorList>
    </citation>
    <scope>NUCLEOTIDE SEQUENCE [LARGE SCALE GENOMIC DNA]</scope>
    <source>
        <strain evidence="7 8">YC6258</strain>
    </source>
</reference>
<evidence type="ECO:0000256" key="6">
    <source>
        <dbReference type="RuleBase" id="RU363041"/>
    </source>
</evidence>
<accession>A0A0C5VQH5</accession>
<dbReference type="InterPro" id="IPR002781">
    <property type="entry name" value="TM_pro_TauE-like"/>
</dbReference>
<dbReference type="Pfam" id="PF01925">
    <property type="entry name" value="TauE"/>
    <property type="match status" value="1"/>
</dbReference>
<name>A0A0C5VQH5_9GAMM</name>
<evidence type="ECO:0000256" key="1">
    <source>
        <dbReference type="ARBA" id="ARBA00004141"/>
    </source>
</evidence>
<feature type="transmembrane region" description="Helical" evidence="6">
    <location>
        <begin position="280"/>
        <end position="299"/>
    </location>
</feature>
<keyword evidence="4 6" id="KW-1133">Transmembrane helix</keyword>
<feature type="transmembrane region" description="Helical" evidence="6">
    <location>
        <begin position="28"/>
        <end position="46"/>
    </location>
</feature>
<evidence type="ECO:0000256" key="3">
    <source>
        <dbReference type="ARBA" id="ARBA00022692"/>
    </source>
</evidence>
<dbReference type="KEGG" id="gsn:YC6258_04795"/>
<evidence type="ECO:0000256" key="5">
    <source>
        <dbReference type="ARBA" id="ARBA00023136"/>
    </source>
</evidence>
<evidence type="ECO:0000313" key="8">
    <source>
        <dbReference type="Proteomes" id="UP000032266"/>
    </source>
</evidence>
<dbReference type="PANTHER" id="PTHR43701:SF2">
    <property type="entry name" value="MEMBRANE TRANSPORTER PROTEIN YJNA-RELATED"/>
    <property type="match status" value="1"/>
</dbReference>
<dbReference type="STRING" id="1445510.YC6258_04795"/>
<feature type="transmembrane region" description="Helical" evidence="6">
    <location>
        <begin position="58"/>
        <end position="88"/>
    </location>
</feature>
<protein>
    <recommendedName>
        <fullName evidence="6">Probable membrane transporter protein</fullName>
    </recommendedName>
</protein>
<organism evidence="7 8">
    <name type="scientific">Gynuella sunshinyii YC6258</name>
    <dbReference type="NCBI Taxonomy" id="1445510"/>
    <lineage>
        <taxon>Bacteria</taxon>
        <taxon>Pseudomonadati</taxon>
        <taxon>Pseudomonadota</taxon>
        <taxon>Gammaproteobacteria</taxon>
        <taxon>Oceanospirillales</taxon>
        <taxon>Saccharospirillaceae</taxon>
        <taxon>Gynuella</taxon>
    </lineage>
</organism>
<dbReference type="PANTHER" id="PTHR43701">
    <property type="entry name" value="MEMBRANE TRANSPORTER PROTEIN MJ0441-RELATED"/>
    <property type="match status" value="1"/>
</dbReference>
<feature type="transmembrane region" description="Helical" evidence="6">
    <location>
        <begin position="136"/>
        <end position="156"/>
    </location>
</feature>
<proteinExistence type="inferred from homology"/>
<dbReference type="RefSeq" id="WP_044618742.1">
    <property type="nucleotide sequence ID" value="NZ_CP007142.1"/>
</dbReference>
<evidence type="ECO:0000256" key="2">
    <source>
        <dbReference type="ARBA" id="ARBA00009142"/>
    </source>
</evidence>
<dbReference type="HOGENOM" id="CLU_936570_0_0_6"/>
<dbReference type="EMBL" id="CP007142">
    <property type="protein sequence ID" value="AJQ96827.1"/>
    <property type="molecule type" value="Genomic_DNA"/>
</dbReference>
<comment type="similarity">
    <text evidence="2 6">Belongs to the 4-toluene sulfonate uptake permease (TSUP) (TC 2.A.102) family.</text>
</comment>